<gene>
    <name evidence="3" type="ORF">IAC13_01230</name>
</gene>
<keyword evidence="1" id="KW-0472">Membrane</keyword>
<feature type="transmembrane region" description="Helical" evidence="1">
    <location>
        <begin position="55"/>
        <end position="77"/>
    </location>
</feature>
<dbReference type="Proteomes" id="UP000823618">
    <property type="component" value="Unassembled WGS sequence"/>
</dbReference>
<evidence type="ECO:0000259" key="2">
    <source>
        <dbReference type="Pfam" id="PF13240"/>
    </source>
</evidence>
<protein>
    <submittedName>
        <fullName evidence="3">Zinc-ribbon domain-containing protein</fullName>
    </submittedName>
</protein>
<organism evidence="3 4">
    <name type="scientific">Candidatus Scybalomonas excrementavium</name>
    <dbReference type="NCBI Taxonomy" id="2840943"/>
    <lineage>
        <taxon>Bacteria</taxon>
        <taxon>Bacillati</taxon>
        <taxon>Bacillota</taxon>
        <taxon>Clostridia</taxon>
        <taxon>Lachnospirales</taxon>
        <taxon>Lachnospiraceae</taxon>
        <taxon>Lachnospiraceae incertae sedis</taxon>
        <taxon>Candidatus Scybalomonas</taxon>
    </lineage>
</organism>
<dbReference type="AlphaFoldDB" id="A0A9D9HYT3"/>
<reference evidence="3" key="1">
    <citation type="submission" date="2020-10" db="EMBL/GenBank/DDBJ databases">
        <authorList>
            <person name="Gilroy R."/>
        </authorList>
    </citation>
    <scope>NUCLEOTIDE SEQUENCE</scope>
    <source>
        <strain evidence="3">E3-2379</strain>
    </source>
</reference>
<sequence>MTRKNNIFCKKCGREIPENSIFCTYCCEKPIEDQEQHMEMETPNKKKENRIKKSMWKGIFIGLFIVCIVGVIGIPVISKQFVKNKSQEEIIADYEKQVEESKKRILFETIKYKPMMRLRRK</sequence>
<dbReference type="EMBL" id="JADIML010000034">
    <property type="protein sequence ID" value="MBO8462535.1"/>
    <property type="molecule type" value="Genomic_DNA"/>
</dbReference>
<keyword evidence="1" id="KW-0812">Transmembrane</keyword>
<evidence type="ECO:0000256" key="1">
    <source>
        <dbReference type="SAM" id="Phobius"/>
    </source>
</evidence>
<dbReference type="Pfam" id="PF13240">
    <property type="entry name" value="Zn_Ribbon_1"/>
    <property type="match status" value="1"/>
</dbReference>
<feature type="domain" description="Zinc-ribbon" evidence="2">
    <location>
        <begin position="8"/>
        <end position="26"/>
    </location>
</feature>
<proteinExistence type="predicted"/>
<evidence type="ECO:0000313" key="3">
    <source>
        <dbReference type="EMBL" id="MBO8462535.1"/>
    </source>
</evidence>
<keyword evidence="1" id="KW-1133">Transmembrane helix</keyword>
<reference evidence="3" key="2">
    <citation type="journal article" date="2021" name="PeerJ">
        <title>Extensive microbial diversity within the chicken gut microbiome revealed by metagenomics and culture.</title>
        <authorList>
            <person name="Gilroy R."/>
            <person name="Ravi A."/>
            <person name="Getino M."/>
            <person name="Pursley I."/>
            <person name="Horton D.L."/>
            <person name="Alikhan N.F."/>
            <person name="Baker D."/>
            <person name="Gharbi K."/>
            <person name="Hall N."/>
            <person name="Watson M."/>
            <person name="Adriaenssens E.M."/>
            <person name="Foster-Nyarko E."/>
            <person name="Jarju S."/>
            <person name="Secka A."/>
            <person name="Antonio M."/>
            <person name="Oren A."/>
            <person name="Chaudhuri R.R."/>
            <person name="La Ragione R."/>
            <person name="Hildebrand F."/>
            <person name="Pallen M.J."/>
        </authorList>
    </citation>
    <scope>NUCLEOTIDE SEQUENCE</scope>
    <source>
        <strain evidence="3">E3-2379</strain>
    </source>
</reference>
<accession>A0A9D9HYT3</accession>
<comment type="caution">
    <text evidence="3">The sequence shown here is derived from an EMBL/GenBank/DDBJ whole genome shotgun (WGS) entry which is preliminary data.</text>
</comment>
<evidence type="ECO:0000313" key="4">
    <source>
        <dbReference type="Proteomes" id="UP000823618"/>
    </source>
</evidence>
<dbReference type="InterPro" id="IPR026870">
    <property type="entry name" value="Zinc_ribbon_dom"/>
</dbReference>
<name>A0A9D9HYT3_9FIRM</name>